<evidence type="ECO:0000313" key="3">
    <source>
        <dbReference type="Proteomes" id="UP000290540"/>
    </source>
</evidence>
<organism evidence="2 3">
    <name type="scientific">Fusarium oxysporum f. sp. narcissi</name>
    <dbReference type="NCBI Taxonomy" id="451672"/>
    <lineage>
        <taxon>Eukaryota</taxon>
        <taxon>Fungi</taxon>
        <taxon>Dikarya</taxon>
        <taxon>Ascomycota</taxon>
        <taxon>Pezizomycotina</taxon>
        <taxon>Sordariomycetes</taxon>
        <taxon>Hypocreomycetidae</taxon>
        <taxon>Hypocreales</taxon>
        <taxon>Nectriaceae</taxon>
        <taxon>Fusarium</taxon>
        <taxon>Fusarium oxysporum species complex</taxon>
    </lineage>
</organism>
<dbReference type="PANTHER" id="PTHR46599">
    <property type="entry name" value="PIGGYBAC TRANSPOSABLE ELEMENT-DERIVED PROTEIN 4"/>
    <property type="match status" value="1"/>
</dbReference>
<name>A0A4Q2V1A7_FUSOX</name>
<evidence type="ECO:0000259" key="1">
    <source>
        <dbReference type="Pfam" id="PF13843"/>
    </source>
</evidence>
<feature type="domain" description="PiggyBac transposable element-derived protein" evidence="1">
    <location>
        <begin position="4"/>
        <end position="207"/>
    </location>
</feature>
<dbReference type="Proteomes" id="UP000290540">
    <property type="component" value="Unassembled WGS sequence"/>
</dbReference>
<proteinExistence type="predicted"/>
<feature type="non-terminal residue" evidence="2">
    <location>
        <position position="230"/>
    </location>
</feature>
<dbReference type="InterPro" id="IPR029526">
    <property type="entry name" value="PGBD"/>
</dbReference>
<dbReference type="AlphaFoldDB" id="A0A4Q2V1A7"/>
<accession>A0A4Q2V1A7</accession>
<dbReference type="Pfam" id="PF13843">
    <property type="entry name" value="DDE_Tnp_1_7"/>
    <property type="match status" value="1"/>
</dbReference>
<sequence length="230" mass="25894">MNLPISTNLTVDECMVPFTGRSKETTFVKGKPTPVGFKVWVIAQQGFFLRWLWHMKSSPYNAVIINLPTLKPHSKRGKLRTEIPLSNTQSVVVHLVKRLIPQTYHVFTDNLFSSPQLFRLLRQLGFGATGTARPNCGITTEIRRIKETGKASDGTPLKYNEVILIPTEDQQVIQIAWKDSGVVLFLSTVHSGASHDRTLKKRKLPAKRGTKAEAQQLQQIFNGDSFKMIP</sequence>
<dbReference type="EMBL" id="MQTW01002092">
    <property type="protein sequence ID" value="RYC77557.1"/>
    <property type="molecule type" value="Genomic_DNA"/>
</dbReference>
<protein>
    <recommendedName>
        <fullName evidence="1">PiggyBac transposable element-derived protein domain-containing protein</fullName>
    </recommendedName>
</protein>
<evidence type="ECO:0000313" key="2">
    <source>
        <dbReference type="EMBL" id="RYC77557.1"/>
    </source>
</evidence>
<dbReference type="PANTHER" id="PTHR46599:SF3">
    <property type="entry name" value="PIGGYBAC TRANSPOSABLE ELEMENT-DERIVED PROTEIN 4"/>
    <property type="match status" value="1"/>
</dbReference>
<gene>
    <name evidence="2" type="ORF">BFJ63_vAg19569</name>
</gene>
<reference evidence="2 3" key="1">
    <citation type="submission" date="2016-12" db="EMBL/GenBank/DDBJ databases">
        <title>Draft genome sequence of Fusarium oxysporum causing rot on Narcissus.</title>
        <authorList>
            <person name="Armitage A.D."/>
            <person name="Taylor A."/>
            <person name="Clarkson J.P."/>
            <person name="Harrison R.J."/>
            <person name="Jackson A.C."/>
        </authorList>
    </citation>
    <scope>NUCLEOTIDE SEQUENCE [LARGE SCALE GENOMIC DNA]</scope>
    <source>
        <strain evidence="2 3">N139</strain>
    </source>
</reference>
<comment type="caution">
    <text evidence="2">The sequence shown here is derived from an EMBL/GenBank/DDBJ whole genome shotgun (WGS) entry which is preliminary data.</text>
</comment>